<evidence type="ECO:0000313" key="11">
    <source>
        <dbReference type="Proteomes" id="UP000006755"/>
    </source>
</evidence>
<evidence type="ECO:0000256" key="1">
    <source>
        <dbReference type="ARBA" id="ARBA00003041"/>
    </source>
</evidence>
<keyword evidence="11" id="KW-1185">Reference proteome</keyword>
<dbReference type="InterPro" id="IPR018035">
    <property type="entry name" value="Flagellar_FliH/T3SS_HrpE"/>
</dbReference>
<dbReference type="PANTHER" id="PTHR34982:SF1">
    <property type="entry name" value="FLAGELLAR ASSEMBLY PROTEIN FLIH"/>
    <property type="match status" value="1"/>
</dbReference>
<dbReference type="eggNOG" id="COG1317">
    <property type="taxonomic scope" value="Bacteria"/>
</dbReference>
<dbReference type="AlphaFoldDB" id="K2JHB4"/>
<keyword evidence="10" id="KW-0966">Cell projection</keyword>
<feature type="compositionally biased region" description="Basic and acidic residues" evidence="8">
    <location>
        <begin position="65"/>
        <end position="74"/>
    </location>
</feature>
<comment type="function">
    <text evidence="1">Needed for flagellar regrowth and assembly.</text>
</comment>
<keyword evidence="10" id="KW-0969">Cilium</keyword>
<keyword evidence="10" id="KW-0282">Flagellum</keyword>
<evidence type="ECO:0000313" key="10">
    <source>
        <dbReference type="EMBL" id="EKE73967.1"/>
    </source>
</evidence>
<evidence type="ECO:0000256" key="4">
    <source>
        <dbReference type="ARBA" id="ARBA00022448"/>
    </source>
</evidence>
<dbReference type="EMBL" id="AMRI01000011">
    <property type="protein sequence ID" value="EKE73967.1"/>
    <property type="molecule type" value="Genomic_DNA"/>
</dbReference>
<dbReference type="Pfam" id="PF02108">
    <property type="entry name" value="FliH"/>
    <property type="match status" value="1"/>
</dbReference>
<dbReference type="GO" id="GO:0015031">
    <property type="term" value="P:protein transport"/>
    <property type="evidence" value="ECO:0007669"/>
    <property type="project" value="UniProtKB-KW"/>
</dbReference>
<accession>K2JHB4</accession>
<organism evidence="10 11">
    <name type="scientific">Gallaecimonas xiamenensis 3-C-1</name>
    <dbReference type="NCBI Taxonomy" id="745411"/>
    <lineage>
        <taxon>Bacteria</taxon>
        <taxon>Pseudomonadati</taxon>
        <taxon>Pseudomonadota</taxon>
        <taxon>Gammaproteobacteria</taxon>
        <taxon>Enterobacterales</taxon>
        <taxon>Gallaecimonadaceae</taxon>
        <taxon>Gallaecimonas</taxon>
    </lineage>
</organism>
<comment type="similarity">
    <text evidence="2">Belongs to the FliH family.</text>
</comment>
<keyword evidence="7" id="KW-1006">Bacterial flagellum protein export</keyword>
<feature type="region of interest" description="Disordered" evidence="8">
    <location>
        <begin position="19"/>
        <end position="74"/>
    </location>
</feature>
<keyword evidence="4" id="KW-0813">Transport</keyword>
<evidence type="ECO:0000259" key="9">
    <source>
        <dbReference type="Pfam" id="PF02108"/>
    </source>
</evidence>
<sequence>MDKIKGNYRRHRFIALSSLHARDSGEPDPFQQGYDDGFVQGQEKGLHQGLEDGRRQGQQQGFENGFREGKGQGETAGRADFEQALAPLVSVQHALEQARQQQLADNTDSLCALVEQVARRVIHAELSLNPSQILTLVQEAVGRLDSTKGPIKIFLSSDDHQRLGKVGINQCGDYPLLADGELGTGDCRLESDQQQLLIRSEERLQNCMAQVRDELENEQ</sequence>
<dbReference type="OrthoDB" id="6397640at2"/>
<dbReference type="GO" id="GO:0005829">
    <property type="term" value="C:cytosol"/>
    <property type="evidence" value="ECO:0007669"/>
    <property type="project" value="TreeGrafter"/>
</dbReference>
<feature type="compositionally biased region" description="Basic and acidic residues" evidence="8">
    <location>
        <begin position="44"/>
        <end position="55"/>
    </location>
</feature>
<evidence type="ECO:0000256" key="2">
    <source>
        <dbReference type="ARBA" id="ARBA00006602"/>
    </source>
</evidence>
<feature type="domain" description="Flagellar assembly protein FliH/Type III secretion system HrpE" evidence="9">
    <location>
        <begin position="84"/>
        <end position="206"/>
    </location>
</feature>
<evidence type="ECO:0000256" key="8">
    <source>
        <dbReference type="SAM" id="MobiDB-lite"/>
    </source>
</evidence>
<dbReference type="Proteomes" id="UP000006755">
    <property type="component" value="Unassembled WGS sequence"/>
</dbReference>
<dbReference type="RefSeq" id="WP_008484371.1">
    <property type="nucleotide sequence ID" value="NZ_AMRI01000011.1"/>
</dbReference>
<comment type="caution">
    <text evidence="10">The sequence shown here is derived from an EMBL/GenBank/DDBJ whole genome shotgun (WGS) entry which is preliminary data.</text>
</comment>
<dbReference type="GO" id="GO:0044781">
    <property type="term" value="P:bacterial-type flagellum organization"/>
    <property type="evidence" value="ECO:0007669"/>
    <property type="project" value="UniProtKB-KW"/>
</dbReference>
<name>K2JHB4_9GAMM</name>
<evidence type="ECO:0000256" key="7">
    <source>
        <dbReference type="ARBA" id="ARBA00023225"/>
    </source>
</evidence>
<gene>
    <name evidence="10" type="ORF">B3C1_09118</name>
</gene>
<dbReference type="InterPro" id="IPR051472">
    <property type="entry name" value="T3SS_Stator/FliH"/>
</dbReference>
<protein>
    <recommendedName>
        <fullName evidence="3">Flagellar assembly protein FliH</fullName>
    </recommendedName>
</protein>
<evidence type="ECO:0000256" key="6">
    <source>
        <dbReference type="ARBA" id="ARBA00022927"/>
    </source>
</evidence>
<keyword evidence="6" id="KW-0653">Protein transport</keyword>
<keyword evidence="5" id="KW-1005">Bacterial flagellum biogenesis</keyword>
<dbReference type="STRING" id="745411.B3C1_09118"/>
<dbReference type="PANTHER" id="PTHR34982">
    <property type="entry name" value="YOP PROTEINS TRANSLOCATION PROTEIN L"/>
    <property type="match status" value="1"/>
</dbReference>
<reference evidence="10 11" key="1">
    <citation type="journal article" date="2012" name="J. Bacteriol.">
        <title>Genome Sequence of Gallaecimonas xiamenensis Type Strain 3-C-1.</title>
        <authorList>
            <person name="Lai Q."/>
            <person name="Wang L."/>
            <person name="Wang W."/>
            <person name="Shao Z."/>
        </authorList>
    </citation>
    <scope>NUCLEOTIDE SEQUENCE [LARGE SCALE GENOMIC DNA]</scope>
    <source>
        <strain evidence="10 11">3-C-1</strain>
    </source>
</reference>
<evidence type="ECO:0000256" key="3">
    <source>
        <dbReference type="ARBA" id="ARBA00016507"/>
    </source>
</evidence>
<evidence type="ECO:0000256" key="5">
    <source>
        <dbReference type="ARBA" id="ARBA00022795"/>
    </source>
</evidence>
<proteinExistence type="inferred from homology"/>